<organism evidence="1 2">
    <name type="scientific">Rhinolophus ferrumequinum</name>
    <name type="common">Greater horseshoe bat</name>
    <dbReference type="NCBI Taxonomy" id="59479"/>
    <lineage>
        <taxon>Eukaryota</taxon>
        <taxon>Metazoa</taxon>
        <taxon>Chordata</taxon>
        <taxon>Craniata</taxon>
        <taxon>Vertebrata</taxon>
        <taxon>Euteleostomi</taxon>
        <taxon>Mammalia</taxon>
        <taxon>Eutheria</taxon>
        <taxon>Laurasiatheria</taxon>
        <taxon>Chiroptera</taxon>
        <taxon>Yinpterochiroptera</taxon>
        <taxon>Rhinolophoidea</taxon>
        <taxon>Rhinolophidae</taxon>
        <taxon>Rhinolophinae</taxon>
        <taxon>Rhinolophus</taxon>
    </lineage>
</organism>
<dbReference type="Proteomes" id="UP000585614">
    <property type="component" value="Unassembled WGS sequence"/>
</dbReference>
<protein>
    <submittedName>
        <fullName evidence="1">Uncharacterized protein</fullName>
    </submittedName>
</protein>
<sequence length="132" mass="14610">MLQNCGAVVALSKDRRDPQAVGLESSAAVSSSLGLVLERVRTGSFQKTFYHNFKKKSGGWMGSAMRKSCLGLFFQPDAREQSHSQPHPRILLAECLHTGLTMDKMGQTLNCFRGLSSEMELLERPAVYVMCL</sequence>
<dbReference type="EMBL" id="JACAGC010000005">
    <property type="protein sequence ID" value="KAF6364749.1"/>
    <property type="molecule type" value="Genomic_DNA"/>
</dbReference>
<reference evidence="1 2" key="1">
    <citation type="journal article" date="2020" name="Nature">
        <title>Six reference-quality genomes reveal evolution of bat adaptations.</title>
        <authorList>
            <person name="Jebb D."/>
            <person name="Huang Z."/>
            <person name="Pippel M."/>
            <person name="Hughes G.M."/>
            <person name="Lavrichenko K."/>
            <person name="Devanna P."/>
            <person name="Winkler S."/>
            <person name="Jermiin L.S."/>
            <person name="Skirmuntt E.C."/>
            <person name="Katzourakis A."/>
            <person name="Burkitt-Gray L."/>
            <person name="Ray D.A."/>
            <person name="Sullivan K.A.M."/>
            <person name="Roscito J.G."/>
            <person name="Kirilenko B.M."/>
            <person name="Davalos L.M."/>
            <person name="Corthals A.P."/>
            <person name="Power M.L."/>
            <person name="Jones G."/>
            <person name="Ransome R.D."/>
            <person name="Dechmann D.K.N."/>
            <person name="Locatelli A.G."/>
            <person name="Puechmaille S.J."/>
            <person name="Fedrigo O."/>
            <person name="Jarvis E.D."/>
            <person name="Hiller M."/>
            <person name="Vernes S.C."/>
            <person name="Myers E.W."/>
            <person name="Teeling E.C."/>
        </authorList>
    </citation>
    <scope>NUCLEOTIDE SEQUENCE [LARGE SCALE GENOMIC DNA]</scope>
    <source>
        <strain evidence="1">MRhiFer1</strain>
        <tissue evidence="1">Lung</tissue>
    </source>
</reference>
<proteinExistence type="predicted"/>
<evidence type="ECO:0000313" key="1">
    <source>
        <dbReference type="EMBL" id="KAF6364749.1"/>
    </source>
</evidence>
<evidence type="ECO:0000313" key="2">
    <source>
        <dbReference type="Proteomes" id="UP000585614"/>
    </source>
</evidence>
<dbReference type="AlphaFoldDB" id="A0A7J7YSE6"/>
<name>A0A7J7YSE6_RHIFE</name>
<accession>A0A7J7YSE6</accession>
<gene>
    <name evidence="1" type="ORF">mRhiFer1_009873</name>
</gene>
<comment type="caution">
    <text evidence="1">The sequence shown here is derived from an EMBL/GenBank/DDBJ whole genome shotgun (WGS) entry which is preliminary data.</text>
</comment>